<proteinExistence type="predicted"/>
<accession>A0A5B7HEL5</accession>
<evidence type="ECO:0000313" key="4">
    <source>
        <dbReference type="Proteomes" id="UP000324222"/>
    </source>
</evidence>
<evidence type="ECO:0000256" key="1">
    <source>
        <dbReference type="SAM" id="MobiDB-lite"/>
    </source>
</evidence>
<keyword evidence="2" id="KW-0812">Transmembrane</keyword>
<keyword evidence="2" id="KW-1133">Transmembrane helix</keyword>
<feature type="transmembrane region" description="Helical" evidence="2">
    <location>
        <begin position="258"/>
        <end position="282"/>
    </location>
</feature>
<dbReference type="Proteomes" id="UP000324222">
    <property type="component" value="Unassembled WGS sequence"/>
</dbReference>
<reference evidence="3 4" key="1">
    <citation type="submission" date="2019-05" db="EMBL/GenBank/DDBJ databases">
        <title>Another draft genome of Portunus trituberculatus and its Hox gene families provides insights of decapod evolution.</title>
        <authorList>
            <person name="Jeong J.-H."/>
            <person name="Song I."/>
            <person name="Kim S."/>
            <person name="Choi T."/>
            <person name="Kim D."/>
            <person name="Ryu S."/>
            <person name="Kim W."/>
        </authorList>
    </citation>
    <scope>NUCLEOTIDE SEQUENCE [LARGE SCALE GENOMIC DNA]</scope>
    <source>
        <tissue evidence="3">Muscle</tissue>
    </source>
</reference>
<comment type="caution">
    <text evidence="3">The sequence shown here is derived from an EMBL/GenBank/DDBJ whole genome shotgun (WGS) entry which is preliminary data.</text>
</comment>
<evidence type="ECO:0000256" key="2">
    <source>
        <dbReference type="SAM" id="Phobius"/>
    </source>
</evidence>
<feature type="region of interest" description="Disordered" evidence="1">
    <location>
        <begin position="1"/>
        <end position="24"/>
    </location>
</feature>
<dbReference type="AlphaFoldDB" id="A0A5B7HEL5"/>
<gene>
    <name evidence="3" type="ORF">E2C01_062648</name>
</gene>
<keyword evidence="4" id="KW-1185">Reference proteome</keyword>
<sequence length="331" mass="36884">MSSQKYKLMGTRRTRHLPSGPPTCAPWATPLGPVQLAKAPIDEDDPADHSHDTPTLLLKVETSVLPSMLFPSSSSSSRVWLLVTPGHTSQRVLLISGFISLRRVWPAHTGAAKLQREFVIQASYMIHGVIVIGERQFIRRTITAERLREHDTVCSARIVSSEAPVLRDQPTSSREAPKSVRVMVHTSICRRWVCVAFCGFVQAACLMEVNAEQRFTTHLQQWWRHVQGKTSFKHRLVNARLLPLGLSQCGSRLFEVDFLITALAIPCCSLLHLALSAAVVGVRPVRRALRQVEEFLVLQQGFMLTAVMLLWRAVITALITCVFATVAAHMS</sequence>
<organism evidence="3 4">
    <name type="scientific">Portunus trituberculatus</name>
    <name type="common">Swimming crab</name>
    <name type="synonym">Neptunus trituberculatus</name>
    <dbReference type="NCBI Taxonomy" id="210409"/>
    <lineage>
        <taxon>Eukaryota</taxon>
        <taxon>Metazoa</taxon>
        <taxon>Ecdysozoa</taxon>
        <taxon>Arthropoda</taxon>
        <taxon>Crustacea</taxon>
        <taxon>Multicrustacea</taxon>
        <taxon>Malacostraca</taxon>
        <taxon>Eumalacostraca</taxon>
        <taxon>Eucarida</taxon>
        <taxon>Decapoda</taxon>
        <taxon>Pleocyemata</taxon>
        <taxon>Brachyura</taxon>
        <taxon>Eubrachyura</taxon>
        <taxon>Portunoidea</taxon>
        <taxon>Portunidae</taxon>
        <taxon>Portuninae</taxon>
        <taxon>Portunus</taxon>
    </lineage>
</organism>
<protein>
    <submittedName>
        <fullName evidence="3">Uncharacterized protein</fullName>
    </submittedName>
</protein>
<evidence type="ECO:0000313" key="3">
    <source>
        <dbReference type="EMBL" id="MPC68446.1"/>
    </source>
</evidence>
<feature type="transmembrane region" description="Helical" evidence="2">
    <location>
        <begin position="302"/>
        <end position="328"/>
    </location>
</feature>
<dbReference type="EMBL" id="VSRR010027860">
    <property type="protein sequence ID" value="MPC68446.1"/>
    <property type="molecule type" value="Genomic_DNA"/>
</dbReference>
<name>A0A5B7HEL5_PORTR</name>
<keyword evidence="2" id="KW-0472">Membrane</keyword>